<evidence type="ECO:0008006" key="3">
    <source>
        <dbReference type="Google" id="ProtNLM"/>
    </source>
</evidence>
<dbReference type="EMBL" id="JBFNXX010000001">
    <property type="protein sequence ID" value="MEW9918351.1"/>
    <property type="molecule type" value="Genomic_DNA"/>
</dbReference>
<keyword evidence="2" id="KW-1185">Reference proteome</keyword>
<accession>A0ABV3RHB2</accession>
<protein>
    <recommendedName>
        <fullName evidence="3">4Fe-4S ferredoxin-type domain-containing protein</fullName>
    </recommendedName>
</protein>
<evidence type="ECO:0000313" key="2">
    <source>
        <dbReference type="Proteomes" id="UP001556098"/>
    </source>
</evidence>
<organism evidence="1 2">
    <name type="scientific">Sulfitobacter sediminis</name>
    <dbReference type="NCBI Taxonomy" id="3234186"/>
    <lineage>
        <taxon>Bacteria</taxon>
        <taxon>Pseudomonadati</taxon>
        <taxon>Pseudomonadota</taxon>
        <taxon>Alphaproteobacteria</taxon>
        <taxon>Rhodobacterales</taxon>
        <taxon>Roseobacteraceae</taxon>
        <taxon>Sulfitobacter</taxon>
    </lineage>
</organism>
<gene>
    <name evidence="1" type="ORF">AB2B41_01950</name>
</gene>
<dbReference type="Proteomes" id="UP001556098">
    <property type="component" value="Unassembled WGS sequence"/>
</dbReference>
<name>A0ABV3RHB2_9RHOB</name>
<dbReference type="RefSeq" id="WP_367876051.1">
    <property type="nucleotide sequence ID" value="NZ_JBFNXX010000001.1"/>
</dbReference>
<evidence type="ECO:0000313" key="1">
    <source>
        <dbReference type="EMBL" id="MEW9918351.1"/>
    </source>
</evidence>
<proteinExistence type="predicted"/>
<sequence length="56" mass="6098">MQLNRKIAHAPRSRALAEDLSKMNSTCVECEGCQGLCAALVDAMLLPEIILRDRAA</sequence>
<comment type="caution">
    <text evidence="1">The sequence shown here is derived from an EMBL/GenBank/DDBJ whole genome shotgun (WGS) entry which is preliminary data.</text>
</comment>
<reference evidence="1 2" key="1">
    <citation type="submission" date="2024-07" db="EMBL/GenBank/DDBJ databases">
        <title>Marimonas sp.nov., isolated from tidal-flat sediment.</title>
        <authorList>
            <person name="Jayan J.N."/>
            <person name="Lee S.S."/>
        </authorList>
    </citation>
    <scope>NUCLEOTIDE SEQUENCE [LARGE SCALE GENOMIC DNA]</scope>
    <source>
        <strain evidence="1 2">MJW-29</strain>
    </source>
</reference>